<dbReference type="InterPro" id="IPR016167">
    <property type="entry name" value="FAD-bd_PCMH_sub1"/>
</dbReference>
<dbReference type="Gene3D" id="3.40.462.20">
    <property type="match status" value="1"/>
</dbReference>
<evidence type="ECO:0000313" key="8">
    <source>
        <dbReference type="Proteomes" id="UP000054321"/>
    </source>
</evidence>
<sequence length="522" mass="54948">MVSRQMQLLSLLAVAHSVAATITASQVKAATTAASNVASKACCLLLQAELGSKISFPSAAAYEESVASYWSVQNNDIDPICIVSPTATADVSLAVGSLHAASSFGLECPFAVRGGGHTPWAGAATIANGIVIDLSAMKQVSVSKDRTITSAGPGARWIDAYLMLDAMGLAISGGRVASVGVGGLTTGGMVFVRGGMSFFAPRTGLVCDNVVNFEVVLADGAVVNANCEENSDLWYALKGGSNNFGVVTRFDFQTFAQGDLWGGAIIYPSSTLPDQLAAFVNFTHSATYDPHASLINSFGYAPAAGTTFVSNSLVYTAPVVNPPAFQQYTSIQPQFANTMRISNLSDFALELNANTPYGFRQLFYTGTYANNLTLLTQLAAQLNESMQPVNGLASLNNYAMSLEPLPTTITKWGPEKGGNALGLDPSDGDLVLVLLGVTWGDEADDEIITNAVTDLFTKFDAFAASQSGLNPYLYLNYAYKTQKPIQSYGATNVKKLQAASKKYDPSGVFQNLVPGGFKLFAS</sequence>
<dbReference type="GO" id="GO:0071949">
    <property type="term" value="F:FAD binding"/>
    <property type="evidence" value="ECO:0007669"/>
    <property type="project" value="InterPro"/>
</dbReference>
<keyword evidence="3" id="KW-0274">FAD</keyword>
<reference evidence="7 8" key="1">
    <citation type="submission" date="2014-04" db="EMBL/GenBank/DDBJ databases">
        <authorList>
            <consortium name="DOE Joint Genome Institute"/>
            <person name="Kuo A."/>
            <person name="Martino E."/>
            <person name="Perotto S."/>
            <person name="Kohler A."/>
            <person name="Nagy L.G."/>
            <person name="Floudas D."/>
            <person name="Copeland A."/>
            <person name="Barry K.W."/>
            <person name="Cichocki N."/>
            <person name="Veneault-Fourrey C."/>
            <person name="LaButti K."/>
            <person name="Lindquist E.A."/>
            <person name="Lipzen A."/>
            <person name="Lundell T."/>
            <person name="Morin E."/>
            <person name="Murat C."/>
            <person name="Sun H."/>
            <person name="Tunlid A."/>
            <person name="Henrissat B."/>
            <person name="Grigoriev I.V."/>
            <person name="Hibbett D.S."/>
            <person name="Martin F."/>
            <person name="Nordberg H.P."/>
            <person name="Cantor M.N."/>
            <person name="Hua S.X."/>
        </authorList>
    </citation>
    <scope>NUCLEOTIDE SEQUENCE [LARGE SCALE GENOMIC DNA]</scope>
    <source>
        <strain evidence="7 8">Zn</strain>
    </source>
</reference>
<keyword evidence="2" id="KW-0285">Flavoprotein</keyword>
<dbReference type="Proteomes" id="UP000054321">
    <property type="component" value="Unassembled WGS sequence"/>
</dbReference>
<dbReference type="InterPro" id="IPR036318">
    <property type="entry name" value="FAD-bd_PCMH-like_sf"/>
</dbReference>
<protein>
    <recommendedName>
        <fullName evidence="6">FAD-binding PCMH-type domain-containing protein</fullName>
    </recommendedName>
</protein>
<dbReference type="HOGENOM" id="CLU_018354_1_1_1"/>
<name>A0A0C3C9Z9_OIDMZ</name>
<dbReference type="PROSITE" id="PS51387">
    <property type="entry name" value="FAD_PCMH"/>
    <property type="match status" value="1"/>
</dbReference>
<dbReference type="InterPro" id="IPR016166">
    <property type="entry name" value="FAD-bd_PCMH"/>
</dbReference>
<evidence type="ECO:0000313" key="7">
    <source>
        <dbReference type="EMBL" id="KIM95728.1"/>
    </source>
</evidence>
<feature type="signal peptide" evidence="5">
    <location>
        <begin position="1"/>
        <end position="20"/>
    </location>
</feature>
<dbReference type="Gene3D" id="3.30.43.10">
    <property type="entry name" value="Uridine Diphospho-n-acetylenolpyruvylglucosamine Reductase, domain 2"/>
    <property type="match status" value="1"/>
</dbReference>
<reference evidence="8" key="2">
    <citation type="submission" date="2015-01" db="EMBL/GenBank/DDBJ databases">
        <title>Evolutionary Origins and Diversification of the Mycorrhizal Mutualists.</title>
        <authorList>
            <consortium name="DOE Joint Genome Institute"/>
            <consortium name="Mycorrhizal Genomics Consortium"/>
            <person name="Kohler A."/>
            <person name="Kuo A."/>
            <person name="Nagy L.G."/>
            <person name="Floudas D."/>
            <person name="Copeland A."/>
            <person name="Barry K.W."/>
            <person name="Cichocki N."/>
            <person name="Veneault-Fourrey C."/>
            <person name="LaButti K."/>
            <person name="Lindquist E.A."/>
            <person name="Lipzen A."/>
            <person name="Lundell T."/>
            <person name="Morin E."/>
            <person name="Murat C."/>
            <person name="Riley R."/>
            <person name="Ohm R."/>
            <person name="Sun H."/>
            <person name="Tunlid A."/>
            <person name="Henrissat B."/>
            <person name="Grigoriev I.V."/>
            <person name="Hibbett D.S."/>
            <person name="Martin F."/>
        </authorList>
    </citation>
    <scope>NUCLEOTIDE SEQUENCE [LARGE SCALE GENOMIC DNA]</scope>
    <source>
        <strain evidence="8">Zn</strain>
    </source>
</reference>
<dbReference type="SUPFAM" id="SSF56176">
    <property type="entry name" value="FAD-binding/transporter-associated domain-like"/>
    <property type="match status" value="1"/>
</dbReference>
<organism evidence="7 8">
    <name type="scientific">Oidiodendron maius (strain Zn)</name>
    <dbReference type="NCBI Taxonomy" id="913774"/>
    <lineage>
        <taxon>Eukaryota</taxon>
        <taxon>Fungi</taxon>
        <taxon>Dikarya</taxon>
        <taxon>Ascomycota</taxon>
        <taxon>Pezizomycotina</taxon>
        <taxon>Leotiomycetes</taxon>
        <taxon>Leotiomycetes incertae sedis</taxon>
        <taxon>Myxotrichaceae</taxon>
        <taxon>Oidiodendron</taxon>
    </lineage>
</organism>
<dbReference type="Pfam" id="PF01565">
    <property type="entry name" value="FAD_binding_4"/>
    <property type="match status" value="1"/>
</dbReference>
<evidence type="ECO:0000256" key="1">
    <source>
        <dbReference type="ARBA" id="ARBA00005466"/>
    </source>
</evidence>
<keyword evidence="4" id="KW-0560">Oxidoreductase</keyword>
<keyword evidence="5" id="KW-0732">Signal</keyword>
<dbReference type="Gene3D" id="3.30.465.10">
    <property type="match status" value="1"/>
</dbReference>
<dbReference type="PANTHER" id="PTHR42973">
    <property type="entry name" value="BINDING OXIDOREDUCTASE, PUTATIVE (AFU_ORTHOLOGUE AFUA_1G17690)-RELATED"/>
    <property type="match status" value="1"/>
</dbReference>
<dbReference type="InterPro" id="IPR016169">
    <property type="entry name" value="FAD-bd_PCMH_sub2"/>
</dbReference>
<comment type="similarity">
    <text evidence="1">Belongs to the oxygen-dependent FAD-linked oxidoreductase family.</text>
</comment>
<dbReference type="InterPro" id="IPR050416">
    <property type="entry name" value="FAD-linked_Oxidoreductase"/>
</dbReference>
<dbReference type="PANTHER" id="PTHR42973:SF22">
    <property type="entry name" value="FAD-BINDING PCMH-TYPE DOMAIN-CONTAINING PROTEIN-RELATED"/>
    <property type="match status" value="1"/>
</dbReference>
<evidence type="ECO:0000256" key="5">
    <source>
        <dbReference type="SAM" id="SignalP"/>
    </source>
</evidence>
<gene>
    <name evidence="7" type="ORF">OIDMADRAFT_148787</name>
</gene>
<dbReference type="GO" id="GO:0016491">
    <property type="term" value="F:oxidoreductase activity"/>
    <property type="evidence" value="ECO:0007669"/>
    <property type="project" value="UniProtKB-KW"/>
</dbReference>
<evidence type="ECO:0000256" key="4">
    <source>
        <dbReference type="ARBA" id="ARBA00023002"/>
    </source>
</evidence>
<dbReference type="AlphaFoldDB" id="A0A0C3C9Z9"/>
<proteinExistence type="inferred from homology"/>
<feature type="domain" description="FAD-binding PCMH-type" evidence="6">
    <location>
        <begin position="75"/>
        <end position="257"/>
    </location>
</feature>
<evidence type="ECO:0000259" key="6">
    <source>
        <dbReference type="PROSITE" id="PS51387"/>
    </source>
</evidence>
<accession>A0A0C3C9Z9</accession>
<dbReference type="STRING" id="913774.A0A0C3C9Z9"/>
<keyword evidence="8" id="KW-1185">Reference proteome</keyword>
<dbReference type="InParanoid" id="A0A0C3C9Z9"/>
<evidence type="ECO:0000256" key="2">
    <source>
        <dbReference type="ARBA" id="ARBA00022630"/>
    </source>
</evidence>
<feature type="chain" id="PRO_5002162561" description="FAD-binding PCMH-type domain-containing protein" evidence="5">
    <location>
        <begin position="21"/>
        <end position="522"/>
    </location>
</feature>
<dbReference type="OrthoDB" id="2151789at2759"/>
<dbReference type="InterPro" id="IPR006094">
    <property type="entry name" value="Oxid_FAD_bind_N"/>
</dbReference>
<evidence type="ECO:0000256" key="3">
    <source>
        <dbReference type="ARBA" id="ARBA00022827"/>
    </source>
</evidence>
<dbReference type="EMBL" id="KN832886">
    <property type="protein sequence ID" value="KIM95728.1"/>
    <property type="molecule type" value="Genomic_DNA"/>
</dbReference>